<name>A0A7V0IA33_DESA2</name>
<gene>
    <name evidence="2" type="ORF">ENF30_01750</name>
</gene>
<accession>A0A7V0IA33</accession>
<dbReference type="Proteomes" id="UP000885706">
    <property type="component" value="Unassembled WGS sequence"/>
</dbReference>
<sequence length="260" mass="29563">MTERVSFISLCLGFFVAFVLHHTLWEKRPIDIKPSSITKKLDKKEEKTKVGIKLMQEATAKHKQVRKRHKGKKTIAVSRRLIEQGKKMVGNRGQKIGEFPEIIARYRSTLGFSNYVKFIKNIGGRFFIFDEGSKRLVAEIDFDLEKLKAISDLSGLSPRAREITGEPEVYKYTKLAELYYGPSSYSMVLLLPLKVDCFLIAGIEDYLKQVGLASKDFISFDGIYRTQGNVLILEIVSGRLKNGKTKTMHASFNLTEISNT</sequence>
<dbReference type="EMBL" id="DQWQ01000077">
    <property type="protein sequence ID" value="HDD35504.1"/>
    <property type="molecule type" value="Genomic_DNA"/>
</dbReference>
<evidence type="ECO:0000313" key="2">
    <source>
        <dbReference type="EMBL" id="HDD35504.1"/>
    </source>
</evidence>
<reference evidence="2" key="1">
    <citation type="journal article" date="2020" name="mSystems">
        <title>Genome- and Community-Level Interaction Insights into Carbon Utilization and Element Cycling Functions of Hydrothermarchaeota in Hydrothermal Sediment.</title>
        <authorList>
            <person name="Zhou Z."/>
            <person name="Liu Y."/>
            <person name="Xu W."/>
            <person name="Pan J."/>
            <person name="Luo Z.H."/>
            <person name="Li M."/>
        </authorList>
    </citation>
    <scope>NUCLEOTIDE SEQUENCE [LARGE SCALE GENOMIC DNA]</scope>
    <source>
        <strain evidence="2">HyVt-113</strain>
    </source>
</reference>
<evidence type="ECO:0000256" key="1">
    <source>
        <dbReference type="SAM" id="Phobius"/>
    </source>
</evidence>
<proteinExistence type="predicted"/>
<organism evidence="2">
    <name type="scientific">Desulfofervidus auxilii</name>
    <dbReference type="NCBI Taxonomy" id="1621989"/>
    <lineage>
        <taxon>Bacteria</taxon>
        <taxon>Pseudomonadati</taxon>
        <taxon>Thermodesulfobacteriota</taxon>
        <taxon>Candidatus Desulfofervidia</taxon>
        <taxon>Candidatus Desulfofervidales</taxon>
        <taxon>Candidatus Desulfofervidaceae</taxon>
        <taxon>Candidatus Desulfofervidus</taxon>
    </lineage>
</organism>
<keyword evidence="1" id="KW-0472">Membrane</keyword>
<feature type="transmembrane region" description="Helical" evidence="1">
    <location>
        <begin position="6"/>
        <end position="25"/>
    </location>
</feature>
<comment type="caution">
    <text evidence="2">The sequence shown here is derived from an EMBL/GenBank/DDBJ whole genome shotgun (WGS) entry which is preliminary data.</text>
</comment>
<protein>
    <submittedName>
        <fullName evidence="2">Uncharacterized protein</fullName>
    </submittedName>
</protein>
<keyword evidence="1" id="KW-0812">Transmembrane</keyword>
<dbReference type="AlphaFoldDB" id="A0A7V0IA33"/>
<keyword evidence="1" id="KW-1133">Transmembrane helix</keyword>